<feature type="domain" description="Leucine-binding protein" evidence="5">
    <location>
        <begin position="32"/>
        <end position="371"/>
    </location>
</feature>
<comment type="caution">
    <text evidence="6">The sequence shown here is derived from an EMBL/GenBank/DDBJ whole genome shotgun (WGS) entry which is preliminary data.</text>
</comment>
<evidence type="ECO:0000256" key="2">
    <source>
        <dbReference type="ARBA" id="ARBA00022448"/>
    </source>
</evidence>
<protein>
    <submittedName>
        <fullName evidence="6">Amino acid/amide ABC transporter substrate-binding protein (HAAT family)</fullName>
    </submittedName>
</protein>
<dbReference type="CDD" id="cd06347">
    <property type="entry name" value="PBP1_ABC_LivK_ligand_binding-like"/>
    <property type="match status" value="1"/>
</dbReference>
<reference evidence="6 7" key="1">
    <citation type="submission" date="2019-03" db="EMBL/GenBank/DDBJ databases">
        <title>Genomic Encyclopedia of Archaeal and Bacterial Type Strains, Phase II (KMG-II): from individual species to whole genera.</title>
        <authorList>
            <person name="Goeker M."/>
        </authorList>
    </citation>
    <scope>NUCLEOTIDE SEQUENCE [LARGE SCALE GENOMIC DNA]</scope>
    <source>
        <strain evidence="6 7">ATCC 25309</strain>
    </source>
</reference>
<evidence type="ECO:0000256" key="1">
    <source>
        <dbReference type="ARBA" id="ARBA00010062"/>
    </source>
</evidence>
<dbReference type="GO" id="GO:0006865">
    <property type="term" value="P:amino acid transport"/>
    <property type="evidence" value="ECO:0007669"/>
    <property type="project" value="UniProtKB-KW"/>
</dbReference>
<sequence length="381" mass="40457">MQMITRPIFLLGSLGILLSAFTGCNKSGGDTILIGEFASLTGKEATFGTSSHEGTILAIKEINAAGGVLGKQLELKTEDDQSKAGEPANVVNKLISKDGVVAILGEVASSRSLEAAPICQENGIPMITPASTNPKVTETGDYIFRVCFIDPFQGTVMANFAANTLKAKKVAVFTDVKSDYSKGLAKFFKEGFLKAGGEIVAELDFNGGDKDFKGQLTAIKSAVPDAVFVPGYYTDVALICIQAKQLGLNVPLFGGDGWESETLVKLGGDAVEGHYFSTHYAADAASPKVTAFVDAYKKEYNGKVPDCMAALGYDSVFFLVDAIKRAESTEPAKLRDALAATKEFEAVTGKVAINENRDAVKSAVILQIKDGKFKYLETVNP</sequence>
<dbReference type="AlphaFoldDB" id="A0A4R7RTM1"/>
<evidence type="ECO:0000313" key="7">
    <source>
        <dbReference type="Proteomes" id="UP000295662"/>
    </source>
</evidence>
<accession>A0A4R7RTM1</accession>
<dbReference type="InterPro" id="IPR000709">
    <property type="entry name" value="Leu_Ile_Val-bd"/>
</dbReference>
<proteinExistence type="inferred from homology"/>
<keyword evidence="3" id="KW-0732">Signal</keyword>
<name>A0A4R7RTM1_9BACT</name>
<dbReference type="InterPro" id="IPR028082">
    <property type="entry name" value="Peripla_BP_I"/>
</dbReference>
<dbReference type="PROSITE" id="PS51257">
    <property type="entry name" value="PROKAR_LIPOPROTEIN"/>
    <property type="match status" value="1"/>
</dbReference>
<comment type="similarity">
    <text evidence="1">Belongs to the leucine-binding protein family.</text>
</comment>
<dbReference type="SUPFAM" id="SSF53822">
    <property type="entry name" value="Periplasmic binding protein-like I"/>
    <property type="match status" value="1"/>
</dbReference>
<dbReference type="PRINTS" id="PR00337">
    <property type="entry name" value="LEUILEVALBP"/>
</dbReference>
<organism evidence="6 7">
    <name type="scientific">Prosthecobacter fusiformis</name>
    <dbReference type="NCBI Taxonomy" id="48464"/>
    <lineage>
        <taxon>Bacteria</taxon>
        <taxon>Pseudomonadati</taxon>
        <taxon>Verrucomicrobiota</taxon>
        <taxon>Verrucomicrobiia</taxon>
        <taxon>Verrucomicrobiales</taxon>
        <taxon>Verrucomicrobiaceae</taxon>
        <taxon>Prosthecobacter</taxon>
    </lineage>
</organism>
<dbReference type="InterPro" id="IPR051010">
    <property type="entry name" value="BCAA_transport"/>
</dbReference>
<keyword evidence="2" id="KW-0813">Transport</keyword>
<dbReference type="EMBL" id="SOCA01000006">
    <property type="protein sequence ID" value="TDU68176.1"/>
    <property type="molecule type" value="Genomic_DNA"/>
</dbReference>
<dbReference type="PANTHER" id="PTHR30483:SF6">
    <property type="entry name" value="PERIPLASMIC BINDING PROTEIN OF ABC TRANSPORTER FOR NATURAL AMINO ACIDS"/>
    <property type="match status" value="1"/>
</dbReference>
<evidence type="ECO:0000256" key="4">
    <source>
        <dbReference type="ARBA" id="ARBA00022970"/>
    </source>
</evidence>
<dbReference type="Gene3D" id="3.40.50.2300">
    <property type="match status" value="2"/>
</dbReference>
<dbReference type="Pfam" id="PF13458">
    <property type="entry name" value="Peripla_BP_6"/>
    <property type="match status" value="1"/>
</dbReference>
<dbReference type="PANTHER" id="PTHR30483">
    <property type="entry name" value="LEUCINE-SPECIFIC-BINDING PROTEIN"/>
    <property type="match status" value="1"/>
</dbReference>
<evidence type="ECO:0000259" key="5">
    <source>
        <dbReference type="Pfam" id="PF13458"/>
    </source>
</evidence>
<evidence type="ECO:0000256" key="3">
    <source>
        <dbReference type="ARBA" id="ARBA00022729"/>
    </source>
</evidence>
<evidence type="ECO:0000313" key="6">
    <source>
        <dbReference type="EMBL" id="TDU68176.1"/>
    </source>
</evidence>
<dbReference type="InterPro" id="IPR028081">
    <property type="entry name" value="Leu-bd"/>
</dbReference>
<dbReference type="Proteomes" id="UP000295662">
    <property type="component" value="Unassembled WGS sequence"/>
</dbReference>
<gene>
    <name evidence="6" type="ORF">EI77_03293</name>
</gene>
<keyword evidence="4" id="KW-0029">Amino-acid transport</keyword>
<keyword evidence="7" id="KW-1185">Reference proteome</keyword>